<keyword evidence="8" id="KW-0350">Heme biosynthesis</keyword>
<keyword evidence="5 12" id="KW-1133">Transmembrane helix</keyword>
<dbReference type="InterPro" id="IPR050450">
    <property type="entry name" value="COX15/CtaA_HemeA_synthase"/>
</dbReference>
<reference evidence="14" key="1">
    <citation type="submission" date="2016-11" db="EMBL/GenBank/DDBJ databases">
        <authorList>
            <person name="Varghese N."/>
            <person name="Submissions S."/>
        </authorList>
    </citation>
    <scope>NUCLEOTIDE SEQUENCE [LARGE SCALE GENOMIC DNA]</scope>
    <source>
        <strain evidence="14">DSM 19858</strain>
    </source>
</reference>
<protein>
    <submittedName>
        <fullName evidence="13">Cytochrome c oxidase assembly protein subunit 15</fullName>
    </submittedName>
</protein>
<feature type="transmembrane region" description="Helical" evidence="12">
    <location>
        <begin position="324"/>
        <end position="342"/>
    </location>
</feature>
<accession>A0A1M6HWM5</accession>
<keyword evidence="3 12" id="KW-0812">Transmembrane</keyword>
<dbReference type="EMBL" id="FQYU01000003">
    <property type="protein sequence ID" value="SHJ26484.1"/>
    <property type="molecule type" value="Genomic_DNA"/>
</dbReference>
<dbReference type="STRING" id="192903.SAMN04488513_103212"/>
<evidence type="ECO:0000256" key="1">
    <source>
        <dbReference type="ARBA" id="ARBA00004141"/>
    </source>
</evidence>
<dbReference type="GO" id="GO:0006784">
    <property type="term" value="P:heme A biosynthetic process"/>
    <property type="evidence" value="ECO:0007669"/>
    <property type="project" value="InterPro"/>
</dbReference>
<evidence type="ECO:0000256" key="11">
    <source>
        <dbReference type="ARBA" id="ARBA00023444"/>
    </source>
</evidence>
<evidence type="ECO:0000256" key="5">
    <source>
        <dbReference type="ARBA" id="ARBA00022989"/>
    </source>
</evidence>
<keyword evidence="2" id="KW-1003">Cell membrane</keyword>
<keyword evidence="4" id="KW-0479">Metal-binding</keyword>
<feature type="transmembrane region" description="Helical" evidence="12">
    <location>
        <begin position="263"/>
        <end position="281"/>
    </location>
</feature>
<dbReference type="Proteomes" id="UP000184543">
    <property type="component" value="Unassembled WGS sequence"/>
</dbReference>
<keyword evidence="6" id="KW-0560">Oxidoreductase</keyword>
<dbReference type="GO" id="GO:0046872">
    <property type="term" value="F:metal ion binding"/>
    <property type="evidence" value="ECO:0007669"/>
    <property type="project" value="UniProtKB-KW"/>
</dbReference>
<dbReference type="GO" id="GO:0016020">
    <property type="term" value="C:membrane"/>
    <property type="evidence" value="ECO:0007669"/>
    <property type="project" value="UniProtKB-SubCell"/>
</dbReference>
<dbReference type="AlphaFoldDB" id="A0A1M6HWM5"/>
<evidence type="ECO:0000256" key="6">
    <source>
        <dbReference type="ARBA" id="ARBA00023002"/>
    </source>
</evidence>
<evidence type="ECO:0000256" key="7">
    <source>
        <dbReference type="ARBA" id="ARBA00023004"/>
    </source>
</evidence>
<feature type="transmembrane region" description="Helical" evidence="12">
    <location>
        <begin position="212"/>
        <end position="231"/>
    </location>
</feature>
<evidence type="ECO:0000256" key="3">
    <source>
        <dbReference type="ARBA" id="ARBA00022692"/>
    </source>
</evidence>
<sequence length="351" mass="39780">MQYEQGMQKNFRKIAKISLVLVYLVIIAGAVVRMTGSGMGCPDWPKCFGHYIPPTDISELQWRSDTEIKKGQIIIVDQTLMVAAKDFRTGDMYDESNWKRYTKHDYAQFNVAHTWTEYINRLCGALAGLATLVLAVASISFYKQNKKITFFSWLVVFGMGFQAWLGATVVYSVLEPVKITVHMIMALVIVALLLYIIHITKKNVSAGPRSPLNILPLMALALFMTLVQIILGTQVRQLVDDRIDLVGEAAKNLWMSNIGWEFYLHRSFSILVVVLNLVLALRIYRHKLGFSKINWVLALIGFEVLTGIAMYYLDFPFASQPLHLVLASLLFGVQFYLVLEAISSRKRSKSL</sequence>
<name>A0A1M6HWM5_9FLAO</name>
<evidence type="ECO:0000313" key="13">
    <source>
        <dbReference type="EMBL" id="SHJ26484.1"/>
    </source>
</evidence>
<keyword evidence="14" id="KW-1185">Reference proteome</keyword>
<dbReference type="PANTHER" id="PTHR35457:SF1">
    <property type="entry name" value="HEME A SYNTHASE"/>
    <property type="match status" value="1"/>
</dbReference>
<dbReference type="GO" id="GO:0016491">
    <property type="term" value="F:oxidoreductase activity"/>
    <property type="evidence" value="ECO:0007669"/>
    <property type="project" value="UniProtKB-KW"/>
</dbReference>
<dbReference type="PANTHER" id="PTHR35457">
    <property type="entry name" value="HEME A SYNTHASE"/>
    <property type="match status" value="1"/>
</dbReference>
<evidence type="ECO:0000256" key="12">
    <source>
        <dbReference type="SAM" id="Phobius"/>
    </source>
</evidence>
<organism evidence="13 14">
    <name type="scientific">Pseudozobellia thermophila</name>
    <dbReference type="NCBI Taxonomy" id="192903"/>
    <lineage>
        <taxon>Bacteria</taxon>
        <taxon>Pseudomonadati</taxon>
        <taxon>Bacteroidota</taxon>
        <taxon>Flavobacteriia</taxon>
        <taxon>Flavobacteriales</taxon>
        <taxon>Flavobacteriaceae</taxon>
        <taxon>Pseudozobellia</taxon>
    </lineage>
</organism>
<evidence type="ECO:0000256" key="4">
    <source>
        <dbReference type="ARBA" id="ARBA00022723"/>
    </source>
</evidence>
<evidence type="ECO:0000256" key="8">
    <source>
        <dbReference type="ARBA" id="ARBA00023133"/>
    </source>
</evidence>
<evidence type="ECO:0000256" key="2">
    <source>
        <dbReference type="ARBA" id="ARBA00022475"/>
    </source>
</evidence>
<keyword evidence="7" id="KW-0408">Iron</keyword>
<evidence type="ECO:0000256" key="9">
    <source>
        <dbReference type="ARBA" id="ARBA00023136"/>
    </source>
</evidence>
<comment type="pathway">
    <text evidence="11">Porphyrin-containing compound metabolism.</text>
</comment>
<feature type="transmembrane region" description="Helical" evidence="12">
    <location>
        <begin position="118"/>
        <end position="139"/>
    </location>
</feature>
<evidence type="ECO:0000256" key="10">
    <source>
        <dbReference type="ARBA" id="ARBA00023157"/>
    </source>
</evidence>
<evidence type="ECO:0000313" key="14">
    <source>
        <dbReference type="Proteomes" id="UP000184543"/>
    </source>
</evidence>
<dbReference type="Pfam" id="PF02628">
    <property type="entry name" value="COX15-CtaA"/>
    <property type="match status" value="2"/>
</dbReference>
<feature type="transmembrane region" description="Helical" evidence="12">
    <location>
        <begin position="151"/>
        <end position="173"/>
    </location>
</feature>
<comment type="subcellular location">
    <subcellularLocation>
        <location evidence="1">Membrane</location>
        <topology evidence="1">Multi-pass membrane protein</topology>
    </subcellularLocation>
</comment>
<gene>
    <name evidence="13" type="ORF">SAMN04488513_103212</name>
</gene>
<keyword evidence="10" id="KW-1015">Disulfide bond</keyword>
<feature type="transmembrane region" description="Helical" evidence="12">
    <location>
        <begin position="179"/>
        <end position="200"/>
    </location>
</feature>
<dbReference type="InterPro" id="IPR003780">
    <property type="entry name" value="COX15/CtaA_fam"/>
</dbReference>
<proteinExistence type="predicted"/>
<keyword evidence="9 12" id="KW-0472">Membrane</keyword>
<feature type="transmembrane region" description="Helical" evidence="12">
    <location>
        <begin position="17"/>
        <end position="36"/>
    </location>
</feature>
<feature type="transmembrane region" description="Helical" evidence="12">
    <location>
        <begin position="293"/>
        <end position="312"/>
    </location>
</feature>